<dbReference type="EMBL" id="JAHFVK010000002">
    <property type="protein sequence ID" value="MBT2135012.1"/>
    <property type="molecule type" value="Genomic_DNA"/>
</dbReference>
<organism evidence="2 3">
    <name type="scientific">Croceibacterium selenioxidans</name>
    <dbReference type="NCBI Taxonomy" id="2838833"/>
    <lineage>
        <taxon>Bacteria</taxon>
        <taxon>Pseudomonadati</taxon>
        <taxon>Pseudomonadota</taxon>
        <taxon>Alphaproteobacteria</taxon>
        <taxon>Sphingomonadales</taxon>
        <taxon>Erythrobacteraceae</taxon>
        <taxon>Croceibacterium</taxon>
    </lineage>
</organism>
<feature type="chain" id="PRO_5046818630" description="Hedgehog/Intein (Hint) domain-containing protein" evidence="1">
    <location>
        <begin position="29"/>
        <end position="246"/>
    </location>
</feature>
<evidence type="ECO:0000256" key="1">
    <source>
        <dbReference type="SAM" id="SignalP"/>
    </source>
</evidence>
<dbReference type="RefSeq" id="WP_214536607.1">
    <property type="nucleotide sequence ID" value="NZ_JAHFVK010000002.1"/>
</dbReference>
<gene>
    <name evidence="2" type="ORF">KK137_11765</name>
</gene>
<protein>
    <recommendedName>
        <fullName evidence="4">Hedgehog/Intein (Hint) domain-containing protein</fullName>
    </recommendedName>
</protein>
<reference evidence="2 3" key="1">
    <citation type="submission" date="2021-05" db="EMBL/GenBank/DDBJ databases">
        <title>Croceibacterium sp. LX-88 genome sequence.</title>
        <authorList>
            <person name="Luo X."/>
        </authorList>
    </citation>
    <scope>NUCLEOTIDE SEQUENCE [LARGE SCALE GENOMIC DNA]</scope>
    <source>
        <strain evidence="2 3">LX-88</strain>
    </source>
</reference>
<sequence>MNQAKTKRLLPFALAAAACVLAPAMASAGVVVASSGPSASHFPVGKKLGDSEKIVLRAGDALTVLDGKGTRVLRGAGTFSLDQQAGPSKSGTFAVLTERRSAQRMRTGAVRGDEVSAQVQPPNLWYVDVAKPGKVCLAETDRVRIWRNTTEGDASFTLSPAGGGKTETINFADGDMLTPWDTAGLPVTAGQVYRIADARGNTVGELSFAILDPVADEPEALAQQLIENGCIRQLELLSSATMVTEG</sequence>
<evidence type="ECO:0000313" key="3">
    <source>
        <dbReference type="Proteomes" id="UP000811255"/>
    </source>
</evidence>
<proteinExistence type="predicted"/>
<accession>A0ABS5W7E0</accession>
<keyword evidence="3" id="KW-1185">Reference proteome</keyword>
<comment type="caution">
    <text evidence="2">The sequence shown here is derived from an EMBL/GenBank/DDBJ whole genome shotgun (WGS) entry which is preliminary data.</text>
</comment>
<keyword evidence="1" id="KW-0732">Signal</keyword>
<evidence type="ECO:0000313" key="2">
    <source>
        <dbReference type="EMBL" id="MBT2135012.1"/>
    </source>
</evidence>
<dbReference type="PROSITE" id="PS51257">
    <property type="entry name" value="PROKAR_LIPOPROTEIN"/>
    <property type="match status" value="1"/>
</dbReference>
<dbReference type="Proteomes" id="UP000811255">
    <property type="component" value="Unassembled WGS sequence"/>
</dbReference>
<evidence type="ECO:0008006" key="4">
    <source>
        <dbReference type="Google" id="ProtNLM"/>
    </source>
</evidence>
<feature type="signal peptide" evidence="1">
    <location>
        <begin position="1"/>
        <end position="28"/>
    </location>
</feature>
<name>A0ABS5W7E0_9SPHN</name>